<proteinExistence type="predicted"/>
<dbReference type="Proteomes" id="UP000306677">
    <property type="component" value="Segment"/>
</dbReference>
<sequence length="269" mass="29396">MSDYGVLWGATEPGCMLDSSRYIIDGTGVCKDETILIGKVVMVDEIVNGYRMITSKYSQQIRPCGIALRTHSCLYSDESSGYMVYRSGDPINVVRRGRVWALTEQIDSAPNYGQAVYVADDGFVNAGNGQIVDGWTFTGDFMKYDKQFNLVGVNLSVVKLRPIGPPPVPVKAALIESDITENSPQPNNKPIQLRVTVKPDNATDRTGTWSCWEDEARTSEVHNIADVDQNGLVTPTGTAEGTVFINWDANDGSGVSDTYILDFVNPALP</sequence>
<keyword evidence="2" id="KW-1185">Reference proteome</keyword>
<dbReference type="InterPro" id="IPR056914">
    <property type="entry name" value="Gp53-like"/>
</dbReference>
<protein>
    <submittedName>
        <fullName evidence="1">Scaffolding protein</fullName>
    </submittedName>
</protein>
<accession>A0A4Y5NV34</accession>
<dbReference type="Gene3D" id="2.60.40.1080">
    <property type="match status" value="1"/>
</dbReference>
<name>A0A4Y5NV34_9CAUD</name>
<organism evidence="1 2">
    <name type="scientific">Escherichia phage vB_EcoS_W011D</name>
    <dbReference type="NCBI Taxonomy" id="2575323"/>
    <lineage>
        <taxon>Viruses</taxon>
        <taxon>Duplodnaviria</taxon>
        <taxon>Heunggongvirae</taxon>
        <taxon>Uroviricota</taxon>
        <taxon>Caudoviricetes</taxon>
        <taxon>Drexlerviridae</taxon>
        <taxon>Tempevirinae</taxon>
        <taxon>Changchunvirus</taxon>
        <taxon>Changchunvirus W011D</taxon>
    </lineage>
</organism>
<reference evidence="1 2" key="1">
    <citation type="submission" date="2019-04" db="EMBL/GenBank/DDBJ databases">
        <authorList>
            <person name="Wang X."/>
        </authorList>
    </citation>
    <scope>NUCLEOTIDE SEQUENCE [LARGE SCALE GENOMIC DNA]</scope>
</reference>
<gene>
    <name evidence="1" type="ORF">vBEcoSW011D_3</name>
</gene>
<evidence type="ECO:0000313" key="2">
    <source>
        <dbReference type="Proteomes" id="UP000306677"/>
    </source>
</evidence>
<evidence type="ECO:0000313" key="1">
    <source>
        <dbReference type="EMBL" id="QCW18452.1"/>
    </source>
</evidence>
<dbReference type="Pfam" id="PF23982">
    <property type="entry name" value="XM1_gp53_minor_capsid"/>
    <property type="match status" value="1"/>
</dbReference>
<dbReference type="EMBL" id="MK778457">
    <property type="protein sequence ID" value="QCW18452.1"/>
    <property type="molecule type" value="Genomic_DNA"/>
</dbReference>